<proteinExistence type="inferred from homology"/>
<dbReference type="AlphaFoldDB" id="A0A5C3N6Z0"/>
<gene>
    <name evidence="7" type="ORF">OE88DRAFT_1632973</name>
</gene>
<name>A0A5C3N6Z0_9AGAM</name>
<evidence type="ECO:0000256" key="3">
    <source>
        <dbReference type="ARBA" id="ARBA00022827"/>
    </source>
</evidence>
<feature type="signal peptide" evidence="6">
    <location>
        <begin position="1"/>
        <end position="20"/>
    </location>
</feature>
<keyword evidence="5" id="KW-0560">Oxidoreductase</keyword>
<evidence type="ECO:0000256" key="5">
    <source>
        <dbReference type="ARBA" id="ARBA00023002"/>
    </source>
</evidence>
<dbReference type="GO" id="GO:0050660">
    <property type="term" value="F:flavin adenine dinucleotide binding"/>
    <property type="evidence" value="ECO:0007669"/>
    <property type="project" value="InterPro"/>
</dbReference>
<comment type="similarity">
    <text evidence="1">Belongs to the FMO family.</text>
</comment>
<dbReference type="PRINTS" id="PR00370">
    <property type="entry name" value="FMOXYGENASE"/>
</dbReference>
<keyword evidence="2" id="KW-0285">Flavoprotein</keyword>
<sequence length="527" mass="59362">MLSAYRTVQCVLASLWLLPACPPPEELQSSGKRVAIIGAGTGGIATLKALFDLPEDVRKSWQVDLYDEREEIGGVWLPQPNPPPPPHLPVTPLYPALRTNTPHPTMTIPRFPFSPMTELYPHHWSVQKYHAAIASHFNLTSHIHLSHTVLNASYHPDSHWRLDLLANSTVHFTEYYDHLIVANGHNRYPHIPTWPGEGDWLTAGVGERRVLHSLWYRDPEYYANQTVFVLGNGASGRDMVLQVIEYADKVSRVVYHSYDNDTSRRPIVFPPIDGAEYKPRISHFTPSSIVFVDNTTIETSGPTTVLLGTGYDLLVPFLSTLSVTPSVDYSTTSLSTNLHYIRPLWRHLLALDPSLPTNALGFVGLPVWIANAPSDYAQGLFIAHAIADDSVLPSRESLFLELESEEKGLQEKGIDPFLNGHKFQGETKATDYQNGLVAYLRANSSIPLPYFLADGHEYVEPWRQRSREDTFLLRKGWLRAEELGIQDEFLRGAVTEEDWVSVMARLRDWELEQEEAEGPSHIADLPL</sequence>
<dbReference type="EMBL" id="ML213515">
    <property type="protein sequence ID" value="TFK49541.1"/>
    <property type="molecule type" value="Genomic_DNA"/>
</dbReference>
<feature type="chain" id="PRO_5022719893" evidence="6">
    <location>
        <begin position="21"/>
        <end position="527"/>
    </location>
</feature>
<evidence type="ECO:0000313" key="7">
    <source>
        <dbReference type="EMBL" id="TFK49541.1"/>
    </source>
</evidence>
<keyword evidence="3" id="KW-0274">FAD</keyword>
<dbReference type="SUPFAM" id="SSF51905">
    <property type="entry name" value="FAD/NAD(P)-binding domain"/>
    <property type="match status" value="1"/>
</dbReference>
<dbReference type="InterPro" id="IPR050346">
    <property type="entry name" value="FMO-like"/>
</dbReference>
<dbReference type="Pfam" id="PF00743">
    <property type="entry name" value="FMO-like"/>
    <property type="match status" value="1"/>
</dbReference>
<dbReference type="GO" id="GO:0004499">
    <property type="term" value="F:N,N-dimethylaniline monooxygenase activity"/>
    <property type="evidence" value="ECO:0007669"/>
    <property type="project" value="InterPro"/>
</dbReference>
<dbReference type="InterPro" id="IPR000960">
    <property type="entry name" value="Flavin_mOase"/>
</dbReference>
<keyword evidence="4" id="KW-0521">NADP</keyword>
<accession>A0A5C3N6Z0</accession>
<dbReference type="InterPro" id="IPR020946">
    <property type="entry name" value="Flavin_mOase-like"/>
</dbReference>
<evidence type="ECO:0000256" key="2">
    <source>
        <dbReference type="ARBA" id="ARBA00022630"/>
    </source>
</evidence>
<dbReference type="STRING" id="5364.A0A5C3N6Z0"/>
<evidence type="ECO:0000256" key="4">
    <source>
        <dbReference type="ARBA" id="ARBA00022857"/>
    </source>
</evidence>
<protein>
    <submittedName>
        <fullName evidence="7">FAD/NAD(P)-binding domain-containing protein</fullName>
    </submittedName>
</protein>
<dbReference type="Proteomes" id="UP000305948">
    <property type="component" value="Unassembled WGS sequence"/>
</dbReference>
<dbReference type="PANTHER" id="PTHR23023">
    <property type="entry name" value="DIMETHYLANILINE MONOOXYGENASE"/>
    <property type="match status" value="1"/>
</dbReference>
<keyword evidence="6" id="KW-0732">Signal</keyword>
<dbReference type="Gene3D" id="3.50.50.60">
    <property type="entry name" value="FAD/NAD(P)-binding domain"/>
    <property type="match status" value="2"/>
</dbReference>
<evidence type="ECO:0000256" key="6">
    <source>
        <dbReference type="SAM" id="SignalP"/>
    </source>
</evidence>
<reference evidence="7 8" key="1">
    <citation type="journal article" date="2019" name="Nat. Ecol. Evol.">
        <title>Megaphylogeny resolves global patterns of mushroom evolution.</title>
        <authorList>
            <person name="Varga T."/>
            <person name="Krizsan K."/>
            <person name="Foldi C."/>
            <person name="Dima B."/>
            <person name="Sanchez-Garcia M."/>
            <person name="Sanchez-Ramirez S."/>
            <person name="Szollosi G.J."/>
            <person name="Szarkandi J.G."/>
            <person name="Papp V."/>
            <person name="Albert L."/>
            <person name="Andreopoulos W."/>
            <person name="Angelini C."/>
            <person name="Antonin V."/>
            <person name="Barry K.W."/>
            <person name="Bougher N.L."/>
            <person name="Buchanan P."/>
            <person name="Buyck B."/>
            <person name="Bense V."/>
            <person name="Catcheside P."/>
            <person name="Chovatia M."/>
            <person name="Cooper J."/>
            <person name="Damon W."/>
            <person name="Desjardin D."/>
            <person name="Finy P."/>
            <person name="Geml J."/>
            <person name="Haridas S."/>
            <person name="Hughes K."/>
            <person name="Justo A."/>
            <person name="Karasinski D."/>
            <person name="Kautmanova I."/>
            <person name="Kiss B."/>
            <person name="Kocsube S."/>
            <person name="Kotiranta H."/>
            <person name="LaButti K.M."/>
            <person name="Lechner B.E."/>
            <person name="Liimatainen K."/>
            <person name="Lipzen A."/>
            <person name="Lukacs Z."/>
            <person name="Mihaltcheva S."/>
            <person name="Morgado L.N."/>
            <person name="Niskanen T."/>
            <person name="Noordeloos M.E."/>
            <person name="Ohm R.A."/>
            <person name="Ortiz-Santana B."/>
            <person name="Ovrebo C."/>
            <person name="Racz N."/>
            <person name="Riley R."/>
            <person name="Savchenko A."/>
            <person name="Shiryaev A."/>
            <person name="Soop K."/>
            <person name="Spirin V."/>
            <person name="Szebenyi C."/>
            <person name="Tomsovsky M."/>
            <person name="Tulloss R.E."/>
            <person name="Uehling J."/>
            <person name="Grigoriev I.V."/>
            <person name="Vagvolgyi C."/>
            <person name="Papp T."/>
            <person name="Martin F.M."/>
            <person name="Miettinen O."/>
            <person name="Hibbett D.S."/>
            <person name="Nagy L.G."/>
        </authorList>
    </citation>
    <scope>NUCLEOTIDE SEQUENCE [LARGE SCALE GENOMIC DNA]</scope>
    <source>
        <strain evidence="7 8">OMC1185</strain>
    </source>
</reference>
<dbReference type="GO" id="GO:0050661">
    <property type="term" value="F:NADP binding"/>
    <property type="evidence" value="ECO:0007669"/>
    <property type="project" value="InterPro"/>
</dbReference>
<dbReference type="OrthoDB" id="66881at2759"/>
<keyword evidence="8" id="KW-1185">Reference proteome</keyword>
<evidence type="ECO:0000313" key="8">
    <source>
        <dbReference type="Proteomes" id="UP000305948"/>
    </source>
</evidence>
<dbReference type="InterPro" id="IPR036188">
    <property type="entry name" value="FAD/NAD-bd_sf"/>
</dbReference>
<evidence type="ECO:0000256" key="1">
    <source>
        <dbReference type="ARBA" id="ARBA00009183"/>
    </source>
</evidence>
<organism evidence="7 8">
    <name type="scientific">Heliocybe sulcata</name>
    <dbReference type="NCBI Taxonomy" id="5364"/>
    <lineage>
        <taxon>Eukaryota</taxon>
        <taxon>Fungi</taxon>
        <taxon>Dikarya</taxon>
        <taxon>Basidiomycota</taxon>
        <taxon>Agaricomycotina</taxon>
        <taxon>Agaricomycetes</taxon>
        <taxon>Gloeophyllales</taxon>
        <taxon>Gloeophyllaceae</taxon>
        <taxon>Heliocybe</taxon>
    </lineage>
</organism>